<proteinExistence type="predicted"/>
<name>A0A975A061_9BACT</name>
<evidence type="ECO:0000313" key="3">
    <source>
        <dbReference type="Proteomes" id="UP000662783"/>
    </source>
</evidence>
<organism evidence="2 3">
    <name type="scientific">Fulvivirga lutea</name>
    <dbReference type="NCBI Taxonomy" id="2810512"/>
    <lineage>
        <taxon>Bacteria</taxon>
        <taxon>Pseudomonadati</taxon>
        <taxon>Bacteroidota</taxon>
        <taxon>Cytophagia</taxon>
        <taxon>Cytophagales</taxon>
        <taxon>Fulvivirgaceae</taxon>
        <taxon>Fulvivirga</taxon>
    </lineage>
</organism>
<dbReference type="AlphaFoldDB" id="A0A975A061"/>
<evidence type="ECO:0000256" key="1">
    <source>
        <dbReference type="SAM" id="SignalP"/>
    </source>
</evidence>
<sequence length="244" mass="28569">MKKLLMMGLCLVTSFAFSQETNEDYVMYEMITLQMNGKDNDKLQQAMKAHNDAFHSKKGHEARVYSINNGPNAGKTVWMMGPLTFADLDNRPQGKAHDDDWKKVSMHVESLISIEYWKRDDKLSVVKDTNAKNLFVRFSNVSNETGFLTQEFMEKVSAVQKALNRDHSWTVWDNQFRQGERGRHMATVGGFDKWADLDKDMGFKKKFEEIYGEDKWVPFWRTADLIFTDQWDEIWTYMPEMSSK</sequence>
<dbReference type="RefSeq" id="WP_205721379.1">
    <property type="nucleotide sequence ID" value="NZ_CP070608.1"/>
</dbReference>
<keyword evidence="3" id="KW-1185">Reference proteome</keyword>
<evidence type="ECO:0000313" key="2">
    <source>
        <dbReference type="EMBL" id="QSE96865.1"/>
    </source>
</evidence>
<dbReference type="KEGG" id="fuv:JR347_14875"/>
<feature type="chain" id="PRO_5036985134" description="NIPSNAP family containing protein" evidence="1">
    <location>
        <begin position="19"/>
        <end position="244"/>
    </location>
</feature>
<accession>A0A975A061</accession>
<gene>
    <name evidence="2" type="ORF">JR347_14875</name>
</gene>
<reference evidence="2" key="1">
    <citation type="submission" date="2021-02" db="EMBL/GenBank/DDBJ databases">
        <title>Fulvivirga sp. S481 isolated from sea water.</title>
        <authorList>
            <person name="Bae S.S."/>
            <person name="Baek K."/>
        </authorList>
    </citation>
    <scope>NUCLEOTIDE SEQUENCE</scope>
    <source>
        <strain evidence="2">S481</strain>
    </source>
</reference>
<protein>
    <recommendedName>
        <fullName evidence="4">NIPSNAP family containing protein</fullName>
    </recommendedName>
</protein>
<keyword evidence="1" id="KW-0732">Signal</keyword>
<dbReference type="EMBL" id="CP070608">
    <property type="protein sequence ID" value="QSE96865.1"/>
    <property type="molecule type" value="Genomic_DNA"/>
</dbReference>
<dbReference type="Proteomes" id="UP000662783">
    <property type="component" value="Chromosome"/>
</dbReference>
<evidence type="ECO:0008006" key="4">
    <source>
        <dbReference type="Google" id="ProtNLM"/>
    </source>
</evidence>
<feature type="signal peptide" evidence="1">
    <location>
        <begin position="1"/>
        <end position="18"/>
    </location>
</feature>